<evidence type="ECO:0000313" key="4">
    <source>
        <dbReference type="Proteomes" id="UP001497512"/>
    </source>
</evidence>
<evidence type="ECO:0000256" key="2">
    <source>
        <dbReference type="SAM" id="MobiDB-lite"/>
    </source>
</evidence>
<dbReference type="InterPro" id="IPR040357">
    <property type="entry name" value="Vma22/CCDC115"/>
</dbReference>
<feature type="compositionally biased region" description="Polar residues" evidence="2">
    <location>
        <begin position="206"/>
        <end position="215"/>
    </location>
</feature>
<proteinExistence type="predicted"/>
<accession>A0ABP0UHQ9</accession>
<keyword evidence="4" id="KW-1185">Reference proteome</keyword>
<dbReference type="EMBL" id="OZ019896">
    <property type="protein sequence ID" value="CAK9222356.1"/>
    <property type="molecule type" value="Genomic_DNA"/>
</dbReference>
<feature type="compositionally biased region" description="Basic and acidic residues" evidence="2">
    <location>
        <begin position="183"/>
        <end position="196"/>
    </location>
</feature>
<feature type="region of interest" description="Disordered" evidence="2">
    <location>
        <begin position="142"/>
        <end position="215"/>
    </location>
</feature>
<sequence>MGEDVQNAGYVKDTTTMGENVQDAGCVKDMTTMGEDVQGAGSNGNSDMDMEMIRWLDSVHQLLCLRDSLSQVLRQGWMEMAQARYAMGPARISQPLYSLKPYAASASVSVKSSPSSGAPETAVDQEDVFQPTSNCAIHFALQKRSSDGDDHTSNQPSKNTLKSRNMHHSSKSGEQAHLVPSDWSREEDIAYKKLMGDTDDSDTDTELQPKTSTQALGSTKPLQWFGGLVSPHLRAAQSSFESALEIVVDIANAQSDAVQGHGHGDVKIQENVGGPQTPEQLMEH</sequence>
<dbReference type="PANTHER" id="PTHR31996:SF2">
    <property type="entry name" value="COILED-COIL DOMAIN-CONTAINING PROTEIN 115"/>
    <property type="match status" value="1"/>
</dbReference>
<organism evidence="3 4">
    <name type="scientific">Sphagnum troendelagicum</name>
    <dbReference type="NCBI Taxonomy" id="128251"/>
    <lineage>
        <taxon>Eukaryota</taxon>
        <taxon>Viridiplantae</taxon>
        <taxon>Streptophyta</taxon>
        <taxon>Embryophyta</taxon>
        <taxon>Bryophyta</taxon>
        <taxon>Sphagnophytina</taxon>
        <taxon>Sphagnopsida</taxon>
        <taxon>Sphagnales</taxon>
        <taxon>Sphagnaceae</taxon>
        <taxon>Sphagnum</taxon>
    </lineage>
</organism>
<gene>
    <name evidence="3" type="ORF">CSSPTR1EN2_LOCUS16024</name>
</gene>
<evidence type="ECO:0000313" key="3">
    <source>
        <dbReference type="EMBL" id="CAK9222356.1"/>
    </source>
</evidence>
<name>A0ABP0UHQ9_9BRYO</name>
<evidence type="ECO:0000256" key="1">
    <source>
        <dbReference type="ARBA" id="ARBA00093634"/>
    </source>
</evidence>
<reference evidence="3" key="1">
    <citation type="submission" date="2024-02" db="EMBL/GenBank/DDBJ databases">
        <authorList>
            <consortium name="ELIXIR-Norway"/>
            <consortium name="Elixir Norway"/>
        </authorList>
    </citation>
    <scope>NUCLEOTIDE SEQUENCE</scope>
</reference>
<dbReference type="Proteomes" id="UP001497512">
    <property type="component" value="Chromosome 4"/>
</dbReference>
<feature type="region of interest" description="Disordered" evidence="2">
    <location>
        <begin position="258"/>
        <end position="284"/>
    </location>
</feature>
<feature type="compositionally biased region" description="Polar residues" evidence="2">
    <location>
        <begin position="153"/>
        <end position="163"/>
    </location>
</feature>
<dbReference type="Pfam" id="PF21730">
    <property type="entry name" value="Vma22_CCDC115"/>
    <property type="match status" value="1"/>
</dbReference>
<protein>
    <recommendedName>
        <fullName evidence="1">Vacuolar ATPase assembly protein VMA22</fullName>
    </recommendedName>
</protein>
<dbReference type="PANTHER" id="PTHR31996">
    <property type="entry name" value="COILED-COIL DOMAIN-CONTAINING PROTEIN 115"/>
    <property type="match status" value="1"/>
</dbReference>